<evidence type="ECO:0000256" key="7">
    <source>
        <dbReference type="ARBA" id="ARBA00022884"/>
    </source>
</evidence>
<comment type="catalytic activity">
    <reaction evidence="8">
        <text>ATP + H2O = ADP + phosphate + H(+)</text>
        <dbReference type="Rhea" id="RHEA:13065"/>
        <dbReference type="ChEBI" id="CHEBI:15377"/>
        <dbReference type="ChEBI" id="CHEBI:15378"/>
        <dbReference type="ChEBI" id="CHEBI:30616"/>
        <dbReference type="ChEBI" id="CHEBI:43474"/>
        <dbReference type="ChEBI" id="CHEBI:456216"/>
        <dbReference type="EC" id="3.6.4.13"/>
    </reaction>
</comment>
<evidence type="ECO:0000313" key="12">
    <source>
        <dbReference type="EMBL" id="CRK90453.1"/>
    </source>
</evidence>
<dbReference type="InterPro" id="IPR011545">
    <property type="entry name" value="DEAD/DEAH_box_helicase_dom"/>
</dbReference>
<dbReference type="Pfam" id="PF17911">
    <property type="entry name" value="Ski2_N"/>
    <property type="match status" value="1"/>
</dbReference>
<dbReference type="GO" id="GO:0070478">
    <property type="term" value="P:nuclear-transcribed mRNA catabolic process, 3'-5' exonucleolytic nonsense-mediated decay"/>
    <property type="evidence" value="ECO:0007669"/>
    <property type="project" value="TreeGrafter"/>
</dbReference>
<feature type="domain" description="Helicase ATP-binding" evidence="10">
    <location>
        <begin position="271"/>
        <end position="427"/>
    </location>
</feature>
<dbReference type="FunFam" id="3.40.50.300:FF:000447">
    <property type="entry name" value="helicase SKI2W isoform X2"/>
    <property type="match status" value="1"/>
</dbReference>
<protein>
    <submittedName>
        <fullName evidence="12">CLUMA_CG004113, isoform A</fullName>
    </submittedName>
</protein>
<keyword evidence="6" id="KW-0067">ATP-binding</keyword>
<dbReference type="Pfam" id="PF00271">
    <property type="entry name" value="Helicase_C"/>
    <property type="match status" value="1"/>
</dbReference>
<dbReference type="GO" id="GO:0055087">
    <property type="term" value="C:Ski complex"/>
    <property type="evidence" value="ECO:0007669"/>
    <property type="project" value="TreeGrafter"/>
</dbReference>
<dbReference type="GO" id="GO:0003724">
    <property type="term" value="F:RNA helicase activity"/>
    <property type="evidence" value="ECO:0007669"/>
    <property type="project" value="UniProtKB-EC"/>
</dbReference>
<dbReference type="Gene3D" id="1.10.3380.30">
    <property type="match status" value="2"/>
</dbReference>
<dbReference type="GO" id="GO:0003723">
    <property type="term" value="F:RNA binding"/>
    <property type="evidence" value="ECO:0007669"/>
    <property type="project" value="UniProtKB-KW"/>
</dbReference>
<evidence type="ECO:0000259" key="10">
    <source>
        <dbReference type="PROSITE" id="PS51192"/>
    </source>
</evidence>
<dbReference type="InterPro" id="IPR048392">
    <property type="entry name" value="MTR4-like_stalk"/>
</dbReference>
<evidence type="ECO:0000256" key="1">
    <source>
        <dbReference type="ARBA" id="ARBA00004496"/>
    </source>
</evidence>
<dbReference type="InterPro" id="IPR050699">
    <property type="entry name" value="RNA-DNA_Helicase"/>
</dbReference>
<keyword evidence="3" id="KW-0547">Nucleotide-binding</keyword>
<proteinExistence type="predicted"/>
<dbReference type="PANTHER" id="PTHR12131:SF1">
    <property type="entry name" value="ATP-DEPENDENT RNA HELICASE SUPV3L1, MITOCHONDRIAL-RELATED"/>
    <property type="match status" value="1"/>
</dbReference>
<dbReference type="FunFam" id="3.40.50.300:FF:000354">
    <property type="entry name" value="ATP-dependent RNA helicase SKI2"/>
    <property type="match status" value="1"/>
</dbReference>
<evidence type="ECO:0000256" key="8">
    <source>
        <dbReference type="ARBA" id="ARBA00047984"/>
    </source>
</evidence>
<feature type="region of interest" description="Disordered" evidence="9">
    <location>
        <begin position="83"/>
        <end position="102"/>
    </location>
</feature>
<dbReference type="SMART" id="SM00490">
    <property type="entry name" value="HELICc"/>
    <property type="match status" value="1"/>
</dbReference>
<dbReference type="GO" id="GO:0016787">
    <property type="term" value="F:hydrolase activity"/>
    <property type="evidence" value="ECO:0007669"/>
    <property type="project" value="UniProtKB-KW"/>
</dbReference>
<dbReference type="GO" id="GO:0005524">
    <property type="term" value="F:ATP binding"/>
    <property type="evidence" value="ECO:0007669"/>
    <property type="project" value="UniProtKB-KW"/>
</dbReference>
<dbReference type="InterPro" id="IPR025696">
    <property type="entry name" value="Beta-barrel_MTR4"/>
</dbReference>
<dbReference type="SMART" id="SM01142">
    <property type="entry name" value="DSHCT"/>
    <property type="match status" value="1"/>
</dbReference>
<evidence type="ECO:0000313" key="13">
    <source>
        <dbReference type="Proteomes" id="UP000183832"/>
    </source>
</evidence>
<accession>A0A1J1HQZ8</accession>
<dbReference type="InterPro" id="IPR012961">
    <property type="entry name" value="Ski2/MTR4_C"/>
</dbReference>
<dbReference type="CDD" id="cd18795">
    <property type="entry name" value="SF2_C_Ski2"/>
    <property type="match status" value="1"/>
</dbReference>
<comment type="subcellular location">
    <subcellularLocation>
        <location evidence="1">Cytoplasm</location>
    </subcellularLocation>
</comment>
<keyword evidence="7" id="KW-0694">RNA-binding</keyword>
<dbReference type="SMART" id="SM00487">
    <property type="entry name" value="DEXDc"/>
    <property type="match status" value="1"/>
</dbReference>
<evidence type="ECO:0000256" key="5">
    <source>
        <dbReference type="ARBA" id="ARBA00022806"/>
    </source>
</evidence>
<keyword evidence="5" id="KW-0347">Helicase</keyword>
<evidence type="ECO:0000256" key="9">
    <source>
        <dbReference type="SAM" id="MobiDB-lite"/>
    </source>
</evidence>
<dbReference type="Pfam" id="PF13234">
    <property type="entry name" value="MTR4_beta-barrel"/>
    <property type="match status" value="1"/>
</dbReference>
<evidence type="ECO:0000256" key="6">
    <source>
        <dbReference type="ARBA" id="ARBA00022840"/>
    </source>
</evidence>
<dbReference type="FunFam" id="1.10.3380.30:FF:000001">
    <property type="entry name" value="Ski2 ATP-dependent RNA helicase"/>
    <property type="match status" value="1"/>
</dbReference>
<evidence type="ECO:0000256" key="3">
    <source>
        <dbReference type="ARBA" id="ARBA00022741"/>
    </source>
</evidence>
<feature type="domain" description="Helicase C-terminal" evidence="11">
    <location>
        <begin position="507"/>
        <end position="706"/>
    </location>
</feature>
<gene>
    <name evidence="12" type="primary">putative Helicase SKI2W</name>
    <name evidence="12" type="ORF">CLUMA_CG004113</name>
</gene>
<sequence length="1209" mass="137622">MEWKDLIEDAETRLKKYILDPYLPKLHDPKPHYHPRQLNDLSRLFHIPPCPENTQIVAQRDPQTGEIERFIEVAIENAGSDARNSFSLQRKPGPQEQATRGSAANFPFWPGGFDEPKNAIMDLVIDNTDFEENLLSVAPGFTHGIDFSHLKKSNTQNKEEESSNIDLLSVIESKDEDIFKIDVKSASTDANGNEGGGIITLSTQIDDSLLEIKPTQVSDVLKIKETRTQNTVAEWAEIIDISQPVKNFYDRVADMAHQYPFELDPFQKQAILKLENHNHVFVAAHTSAGKTVVAEYAIALSKKHMTKTIYTSPIKALSNQKYRDFKQTFGDVGLITGDIQIDSTANCLIMTTEILRSMLYCGSDVTRDLEYVIFDEVHYITDTDRGHVWEEVLILLPDHVCIVMLSATVPNTLEFANWVGKTKRKKVYVISTPKRPVPLQHFLYTGNGGKTKDDIFLTVDENGKFLSEGYEKAKSTKAARQKDFQKNFGSRTVTNLNPKQEQTMWVGLIDHLKRNNRLPVVAFTLSRNRCDSNAEALKSCDLTNTREKFKINSFFQLCLQKLKSEDRQLPQVKTIQDCLQRGIGIHHSGILPILKEIVEMCFQCGLVKLLFATETFAMGVNMPARTVIFDSISKFDGKSSRNLEPAEYTQMAGRAGRRGLDTTGTVIILCKTNIPDSETLKRMILGKPMRLESQFRLTYAMILSLLRVERVSVEDMMQHSFREFGKQLKVPENEKQLKIAEEKLSELMEISEHLSPLCNFYVACSEFFKLNDELMVKFVNQQKIFNEMKAGRILLVTQNRHYNKLGILLATITSTQKESTYKVLVLDNPHVDDSQAIRTEMWHRMTSYAYSNKFFVPSGATGDHTILIIKAENIVEITKITIKCEADKIIQNWEQRQIPRFKDSPPSPSVVKAVGELYELTMSVADNSEAAKLEIIPLTSQGFELMEDFKKLNELKDNIKVYQPYTNIPNFIENFTKVFDRKALEEKKENLLFQLSNKNLSLYPDYCNKLLVLQELKYIDDLHQVAMKGRVACEMGQNELIITELVLRNILTNLQPPEIAALLSSLVFQAKTDVEPNVTETLKKMMLEFQEVDLDIRKVEAKYNVGKADETVEKDKLNFGLIEVVYEWARNKPFAEIMQLTDIKEGVIVRCIQQLHETLRDVKDAARIIGDPVLHSKMEEASNAIKRDIVFAASLYTSSDALTITALDN</sequence>
<name>A0A1J1HQZ8_9DIPT</name>
<keyword evidence="2" id="KW-0963">Cytoplasm</keyword>
<dbReference type="InterPro" id="IPR001650">
    <property type="entry name" value="Helicase_C-like"/>
</dbReference>
<dbReference type="Proteomes" id="UP000183832">
    <property type="component" value="Unassembled WGS sequence"/>
</dbReference>
<evidence type="ECO:0000256" key="4">
    <source>
        <dbReference type="ARBA" id="ARBA00022801"/>
    </source>
</evidence>
<dbReference type="InterPro" id="IPR014001">
    <property type="entry name" value="Helicase_ATP-bd"/>
</dbReference>
<dbReference type="STRING" id="568069.A0A1J1HQZ8"/>
<dbReference type="PANTHER" id="PTHR12131">
    <property type="entry name" value="ATP-DEPENDENT RNA AND DNA HELICASE"/>
    <property type="match status" value="1"/>
</dbReference>
<dbReference type="Gene3D" id="3.40.50.300">
    <property type="entry name" value="P-loop containing nucleotide triphosphate hydrolases"/>
    <property type="match status" value="2"/>
</dbReference>
<dbReference type="Pfam" id="PF21408">
    <property type="entry name" value="MTR4-like_stalk"/>
    <property type="match status" value="1"/>
</dbReference>
<dbReference type="Pfam" id="PF00270">
    <property type="entry name" value="DEAD"/>
    <property type="match status" value="1"/>
</dbReference>
<reference evidence="12 13" key="1">
    <citation type="submission" date="2015-04" db="EMBL/GenBank/DDBJ databases">
        <authorList>
            <person name="Syromyatnikov M.Y."/>
            <person name="Popov V.N."/>
        </authorList>
    </citation>
    <scope>NUCLEOTIDE SEQUENCE [LARGE SCALE GENOMIC DNA]</scope>
</reference>
<evidence type="ECO:0000259" key="11">
    <source>
        <dbReference type="PROSITE" id="PS51194"/>
    </source>
</evidence>
<dbReference type="PROSITE" id="PS51192">
    <property type="entry name" value="HELICASE_ATP_BIND_1"/>
    <property type="match status" value="1"/>
</dbReference>
<dbReference type="EMBL" id="CVRI01000019">
    <property type="protein sequence ID" value="CRK90453.1"/>
    <property type="molecule type" value="Genomic_DNA"/>
</dbReference>
<dbReference type="InterPro" id="IPR040801">
    <property type="entry name" value="Ski2_N"/>
</dbReference>
<dbReference type="InterPro" id="IPR016438">
    <property type="entry name" value="SKI2-like"/>
</dbReference>
<dbReference type="Pfam" id="PF08148">
    <property type="entry name" value="DSHCT"/>
    <property type="match status" value="1"/>
</dbReference>
<keyword evidence="4" id="KW-0378">Hydrolase</keyword>
<dbReference type="AlphaFoldDB" id="A0A1J1HQZ8"/>
<organism evidence="12 13">
    <name type="scientific">Clunio marinus</name>
    <dbReference type="NCBI Taxonomy" id="568069"/>
    <lineage>
        <taxon>Eukaryota</taxon>
        <taxon>Metazoa</taxon>
        <taxon>Ecdysozoa</taxon>
        <taxon>Arthropoda</taxon>
        <taxon>Hexapoda</taxon>
        <taxon>Insecta</taxon>
        <taxon>Pterygota</taxon>
        <taxon>Neoptera</taxon>
        <taxon>Endopterygota</taxon>
        <taxon>Diptera</taxon>
        <taxon>Nematocera</taxon>
        <taxon>Chironomoidea</taxon>
        <taxon>Chironomidae</taxon>
        <taxon>Clunio</taxon>
    </lineage>
</organism>
<evidence type="ECO:0000256" key="2">
    <source>
        <dbReference type="ARBA" id="ARBA00022490"/>
    </source>
</evidence>
<dbReference type="OrthoDB" id="64767at2759"/>
<dbReference type="InterPro" id="IPR027417">
    <property type="entry name" value="P-loop_NTPase"/>
</dbReference>
<dbReference type="PIRSF" id="PIRSF005198">
    <property type="entry name" value="Antiviral_helicase_SKI2"/>
    <property type="match status" value="1"/>
</dbReference>
<keyword evidence="13" id="KW-1185">Reference proteome</keyword>
<dbReference type="PROSITE" id="PS51194">
    <property type="entry name" value="HELICASE_CTER"/>
    <property type="match status" value="1"/>
</dbReference>
<dbReference type="SUPFAM" id="SSF52540">
    <property type="entry name" value="P-loop containing nucleoside triphosphate hydrolases"/>
    <property type="match status" value="1"/>
</dbReference>